<sequence length="798" mass="90273">MVKNYFILSLRNLVRNRVYSLINIAGLTIGLAAAMLIVLYTKDEVSYDRFHTHQDRLYRIVSDDVTPNGDVAGKSTITGYLQGPKFQLNIPEVLSYVRFHSTQLDVKQGTKVKSQEIYLTDSSFFNVFSFPLLKGNPKTALQHPKSIVLTEEMALKQFGTTDALGKIMQIKDKETFEPYTVTGIAQKSPQNSSIKFDILMPMMVTAEEIQDKENWFNMFLNTFVLVAPGTNISTLEAKMNKIYLGDAKNAIQSIREKYNVKNTTYYRLQPFTDMHLSKELPVVNGLQDGSNPMFSYILSGIALFILLIACINFVNLTLARSLKRAKEIGVRKVVGGGRKQLIMQFMGESFVLCFIAFGLAIVLVQLTLPTFNQLANKALSLSYLLDIQLILTYILLFLLTGTLAGFYPALVLSSYNPVQTLYNRFQISGKNYLQKSLVVLQFSLASFLIIATLTIFDQFSYLTHKDLGYDDHNLITIPKNSLTRTEGKLLKEQLLLNPAIEDVALKNRGSWGTSARINKDQDIQFSYETVDATYLPLLHIPVIKGRNFSGELSTDSTKSVLVNESFVKEAGWKNPIGQEVNFWYNNNERYTVVGVVKDHHFSALNEKIRPQLFTMKPKNQYGMAFIKIRPHTETASLQHIEKVFKKLFPINPYIYTFREQENLKNYETEAKWKQIMLFGAILTIFISCIGLFGLATLSAEKRTKEIGIRKVLGASVASIVQLLSMDFIKLVGISFVFAFPVAWFAANKWLENYPYRTDIGWSIFLLTAVLAMTIALLTVSYQAIKSALANPVKSLRTE</sequence>
<feature type="domain" description="ABC3 transporter permease C-terminal" evidence="7">
    <location>
        <begin position="678"/>
        <end position="787"/>
    </location>
</feature>
<evidence type="ECO:0000256" key="3">
    <source>
        <dbReference type="ARBA" id="ARBA00022692"/>
    </source>
</evidence>
<dbReference type="InterPro" id="IPR050250">
    <property type="entry name" value="Macrolide_Exporter_MacB"/>
</dbReference>
<feature type="transmembrane region" description="Helical" evidence="6">
    <location>
        <begin position="759"/>
        <end position="779"/>
    </location>
</feature>
<keyword evidence="4 6" id="KW-1133">Transmembrane helix</keyword>
<keyword evidence="2" id="KW-1003">Cell membrane</keyword>
<feature type="transmembrane region" description="Helical" evidence="6">
    <location>
        <begin position="21"/>
        <end position="40"/>
    </location>
</feature>
<proteinExistence type="predicted"/>
<dbReference type="InterPro" id="IPR025857">
    <property type="entry name" value="MacB_PCD"/>
</dbReference>
<reference evidence="9" key="1">
    <citation type="submission" date="2023-05" db="EMBL/GenBank/DDBJ databases">
        <authorList>
            <person name="Zhang X."/>
        </authorList>
    </citation>
    <scope>NUCLEOTIDE SEQUENCE</scope>
    <source>
        <strain evidence="9">BD1B2-1</strain>
    </source>
</reference>
<gene>
    <name evidence="9" type="ORF">QNI22_26510</name>
</gene>
<feature type="transmembrane region" description="Helical" evidence="6">
    <location>
        <begin position="293"/>
        <end position="314"/>
    </location>
</feature>
<evidence type="ECO:0000256" key="6">
    <source>
        <dbReference type="SAM" id="Phobius"/>
    </source>
</evidence>
<dbReference type="PANTHER" id="PTHR30572:SF18">
    <property type="entry name" value="ABC-TYPE MACROLIDE FAMILY EXPORT SYSTEM PERMEASE COMPONENT 2"/>
    <property type="match status" value="1"/>
</dbReference>
<feature type="transmembrane region" description="Helical" evidence="6">
    <location>
        <begin position="711"/>
        <end position="739"/>
    </location>
</feature>
<dbReference type="EMBL" id="JASJOU010000011">
    <property type="protein sequence ID" value="MDJ1504239.1"/>
    <property type="molecule type" value="Genomic_DNA"/>
</dbReference>
<feature type="domain" description="ABC3 transporter permease C-terminal" evidence="7">
    <location>
        <begin position="301"/>
        <end position="417"/>
    </location>
</feature>
<keyword evidence="10" id="KW-1185">Reference proteome</keyword>
<evidence type="ECO:0000313" key="9">
    <source>
        <dbReference type="EMBL" id="MDJ1504239.1"/>
    </source>
</evidence>
<comment type="subcellular location">
    <subcellularLocation>
        <location evidence="1">Cell membrane</location>
        <topology evidence="1">Multi-pass membrane protein</topology>
    </subcellularLocation>
</comment>
<dbReference type="Pfam" id="PF02687">
    <property type="entry name" value="FtsX"/>
    <property type="match status" value="2"/>
</dbReference>
<evidence type="ECO:0000313" key="10">
    <source>
        <dbReference type="Proteomes" id="UP001232063"/>
    </source>
</evidence>
<feature type="transmembrane region" description="Helical" evidence="6">
    <location>
        <begin position="388"/>
        <end position="415"/>
    </location>
</feature>
<dbReference type="Pfam" id="PF12704">
    <property type="entry name" value="MacB_PCD"/>
    <property type="match status" value="2"/>
</dbReference>
<evidence type="ECO:0000256" key="4">
    <source>
        <dbReference type="ARBA" id="ARBA00022989"/>
    </source>
</evidence>
<protein>
    <submittedName>
        <fullName evidence="9">ABC transporter permease</fullName>
    </submittedName>
</protein>
<dbReference type="AlphaFoldDB" id="A0AAE3R5N9"/>
<keyword evidence="3 6" id="KW-0812">Transmembrane</keyword>
<evidence type="ECO:0000259" key="7">
    <source>
        <dbReference type="Pfam" id="PF02687"/>
    </source>
</evidence>
<organism evidence="9 10">
    <name type="scientific">Xanthocytophaga agilis</name>
    <dbReference type="NCBI Taxonomy" id="3048010"/>
    <lineage>
        <taxon>Bacteria</taxon>
        <taxon>Pseudomonadati</taxon>
        <taxon>Bacteroidota</taxon>
        <taxon>Cytophagia</taxon>
        <taxon>Cytophagales</taxon>
        <taxon>Rhodocytophagaceae</taxon>
        <taxon>Xanthocytophaga</taxon>
    </lineage>
</organism>
<dbReference type="GO" id="GO:0022857">
    <property type="term" value="F:transmembrane transporter activity"/>
    <property type="evidence" value="ECO:0007669"/>
    <property type="project" value="TreeGrafter"/>
</dbReference>
<keyword evidence="5 6" id="KW-0472">Membrane</keyword>
<dbReference type="PANTHER" id="PTHR30572">
    <property type="entry name" value="MEMBRANE COMPONENT OF TRANSPORTER-RELATED"/>
    <property type="match status" value="1"/>
</dbReference>
<dbReference type="RefSeq" id="WP_314515313.1">
    <property type="nucleotide sequence ID" value="NZ_JASJOU010000011.1"/>
</dbReference>
<dbReference type="GO" id="GO:0005886">
    <property type="term" value="C:plasma membrane"/>
    <property type="evidence" value="ECO:0007669"/>
    <property type="project" value="UniProtKB-SubCell"/>
</dbReference>
<feature type="transmembrane region" description="Helical" evidence="6">
    <location>
        <begin position="675"/>
        <end position="699"/>
    </location>
</feature>
<dbReference type="InterPro" id="IPR003838">
    <property type="entry name" value="ABC3_permease_C"/>
</dbReference>
<accession>A0AAE3R5N9</accession>
<feature type="transmembrane region" description="Helical" evidence="6">
    <location>
        <begin position="436"/>
        <end position="456"/>
    </location>
</feature>
<evidence type="ECO:0000256" key="2">
    <source>
        <dbReference type="ARBA" id="ARBA00022475"/>
    </source>
</evidence>
<dbReference type="Proteomes" id="UP001232063">
    <property type="component" value="Unassembled WGS sequence"/>
</dbReference>
<feature type="transmembrane region" description="Helical" evidence="6">
    <location>
        <begin position="349"/>
        <end position="368"/>
    </location>
</feature>
<evidence type="ECO:0000256" key="1">
    <source>
        <dbReference type="ARBA" id="ARBA00004651"/>
    </source>
</evidence>
<feature type="domain" description="MacB-like periplasmic core" evidence="8">
    <location>
        <begin position="20"/>
        <end position="241"/>
    </location>
</feature>
<name>A0AAE3R5N9_9BACT</name>
<feature type="domain" description="MacB-like periplasmic core" evidence="8">
    <location>
        <begin position="445"/>
        <end position="599"/>
    </location>
</feature>
<evidence type="ECO:0000259" key="8">
    <source>
        <dbReference type="Pfam" id="PF12704"/>
    </source>
</evidence>
<comment type="caution">
    <text evidence="9">The sequence shown here is derived from an EMBL/GenBank/DDBJ whole genome shotgun (WGS) entry which is preliminary data.</text>
</comment>
<evidence type="ECO:0000256" key="5">
    <source>
        <dbReference type="ARBA" id="ARBA00023136"/>
    </source>
</evidence>